<dbReference type="AlphaFoldDB" id="A0A916WVV4"/>
<gene>
    <name evidence="3" type="ORF">GCM10011489_23420</name>
</gene>
<reference evidence="3" key="1">
    <citation type="journal article" date="2014" name="Int. J. Syst. Evol. Microbiol.">
        <title>Complete genome sequence of Corynebacterium casei LMG S-19264T (=DSM 44701T), isolated from a smear-ripened cheese.</title>
        <authorList>
            <consortium name="US DOE Joint Genome Institute (JGI-PGF)"/>
            <person name="Walter F."/>
            <person name="Albersmeier A."/>
            <person name="Kalinowski J."/>
            <person name="Ruckert C."/>
        </authorList>
    </citation>
    <scope>NUCLEOTIDE SEQUENCE</scope>
    <source>
        <strain evidence="3">CGMCC 1.12827</strain>
    </source>
</reference>
<protein>
    <recommendedName>
        <fullName evidence="5">Integral membrane protein</fullName>
    </recommendedName>
</protein>
<evidence type="ECO:0000313" key="4">
    <source>
        <dbReference type="Proteomes" id="UP000621454"/>
    </source>
</evidence>
<evidence type="ECO:0008006" key="5">
    <source>
        <dbReference type="Google" id="ProtNLM"/>
    </source>
</evidence>
<comment type="caution">
    <text evidence="3">The sequence shown here is derived from an EMBL/GenBank/DDBJ whole genome shotgun (WGS) entry which is preliminary data.</text>
</comment>
<keyword evidence="2" id="KW-0812">Transmembrane</keyword>
<keyword evidence="2" id="KW-1133">Transmembrane helix</keyword>
<feature type="transmembrane region" description="Helical" evidence="2">
    <location>
        <begin position="56"/>
        <end position="74"/>
    </location>
</feature>
<evidence type="ECO:0000256" key="1">
    <source>
        <dbReference type="SAM" id="MobiDB-lite"/>
    </source>
</evidence>
<reference evidence="3" key="2">
    <citation type="submission" date="2020-09" db="EMBL/GenBank/DDBJ databases">
        <authorList>
            <person name="Sun Q."/>
            <person name="Zhou Y."/>
        </authorList>
    </citation>
    <scope>NUCLEOTIDE SEQUENCE</scope>
    <source>
        <strain evidence="3">CGMCC 1.12827</strain>
    </source>
</reference>
<sequence length="211" mass="21784">MNDQSTSPTRAQLPATIRRAGLVVALEGIVLVVVALVMVIRTAAGADRNVADGYGTAGWFGVIGLGVAASGIALSRGRRGGRAIAVMLQLLLIPVGWAMAGASHLPWVGIPLLVVVVGVLASLFSPSALRWFAAEYAPDAPAAGSGPDHSSPDQSDSDGSSPGQSEPDQSEPDQSERGPSRTGRQAAADARRDNTRGASGRSQRARREGRR</sequence>
<organism evidence="3 4">
    <name type="scientific">Gordonia jinhuaensis</name>
    <dbReference type="NCBI Taxonomy" id="1517702"/>
    <lineage>
        <taxon>Bacteria</taxon>
        <taxon>Bacillati</taxon>
        <taxon>Actinomycetota</taxon>
        <taxon>Actinomycetes</taxon>
        <taxon>Mycobacteriales</taxon>
        <taxon>Gordoniaceae</taxon>
        <taxon>Gordonia</taxon>
    </lineage>
</organism>
<feature type="compositionally biased region" description="Low complexity" evidence="1">
    <location>
        <begin position="140"/>
        <end position="167"/>
    </location>
</feature>
<feature type="region of interest" description="Disordered" evidence="1">
    <location>
        <begin position="140"/>
        <end position="211"/>
    </location>
</feature>
<keyword evidence="4" id="KW-1185">Reference proteome</keyword>
<feature type="transmembrane region" description="Helical" evidence="2">
    <location>
        <begin position="20"/>
        <end position="44"/>
    </location>
</feature>
<accession>A0A916WVV4</accession>
<name>A0A916WVV4_9ACTN</name>
<feature type="transmembrane region" description="Helical" evidence="2">
    <location>
        <begin position="105"/>
        <end position="124"/>
    </location>
</feature>
<keyword evidence="2" id="KW-0472">Membrane</keyword>
<evidence type="ECO:0000256" key="2">
    <source>
        <dbReference type="SAM" id="Phobius"/>
    </source>
</evidence>
<dbReference type="Proteomes" id="UP000621454">
    <property type="component" value="Unassembled WGS sequence"/>
</dbReference>
<feature type="transmembrane region" description="Helical" evidence="2">
    <location>
        <begin position="81"/>
        <end position="99"/>
    </location>
</feature>
<proteinExistence type="predicted"/>
<dbReference type="EMBL" id="BMGC01000015">
    <property type="protein sequence ID" value="GGB34656.1"/>
    <property type="molecule type" value="Genomic_DNA"/>
</dbReference>
<evidence type="ECO:0000313" key="3">
    <source>
        <dbReference type="EMBL" id="GGB34656.1"/>
    </source>
</evidence>